<reference evidence="3" key="1">
    <citation type="journal article" date="2019" name="Int. J. Syst. Evol. Microbiol.">
        <title>The Global Catalogue of Microorganisms (GCM) 10K type strain sequencing project: providing services to taxonomists for standard genome sequencing and annotation.</title>
        <authorList>
            <consortium name="The Broad Institute Genomics Platform"/>
            <consortium name="The Broad Institute Genome Sequencing Center for Infectious Disease"/>
            <person name="Wu L."/>
            <person name="Ma J."/>
        </authorList>
    </citation>
    <scope>NUCLEOTIDE SEQUENCE [LARGE SCALE GENOMIC DNA]</scope>
    <source>
        <strain evidence="3">KCTC 42182</strain>
    </source>
</reference>
<evidence type="ECO:0000313" key="2">
    <source>
        <dbReference type="EMBL" id="MFC3678475.1"/>
    </source>
</evidence>
<dbReference type="PROSITE" id="PS51318">
    <property type="entry name" value="TAT"/>
    <property type="match status" value="1"/>
</dbReference>
<dbReference type="InterPro" id="IPR006311">
    <property type="entry name" value="TAT_signal"/>
</dbReference>
<dbReference type="NCBIfam" id="TIGR04488">
    <property type="entry name" value="SoxY_true_GGCGG"/>
    <property type="match status" value="1"/>
</dbReference>
<dbReference type="Gene3D" id="2.60.40.2470">
    <property type="entry name" value="SoxY domain"/>
    <property type="match status" value="1"/>
</dbReference>
<gene>
    <name evidence="2" type="primary">soxY</name>
    <name evidence="2" type="ORF">ACFOOQ_23215</name>
</gene>
<evidence type="ECO:0000313" key="3">
    <source>
        <dbReference type="Proteomes" id="UP001595711"/>
    </source>
</evidence>
<proteinExistence type="predicted"/>
<accession>A0ABV7VMJ5</accession>
<dbReference type="InterPro" id="IPR038162">
    <property type="entry name" value="SoxY_sf"/>
</dbReference>
<feature type="domain" description="Ig-like SoxY" evidence="1">
    <location>
        <begin position="43"/>
        <end position="152"/>
    </location>
</feature>
<organism evidence="2 3">
    <name type="scientific">Ferrovibrio xuzhouensis</name>
    <dbReference type="NCBI Taxonomy" id="1576914"/>
    <lineage>
        <taxon>Bacteria</taxon>
        <taxon>Pseudomonadati</taxon>
        <taxon>Pseudomonadota</taxon>
        <taxon>Alphaproteobacteria</taxon>
        <taxon>Rhodospirillales</taxon>
        <taxon>Rhodospirillaceae</taxon>
        <taxon>Ferrovibrio</taxon>
    </lineage>
</organism>
<dbReference type="InterPro" id="IPR032711">
    <property type="entry name" value="SoxY"/>
</dbReference>
<dbReference type="RefSeq" id="WP_379730115.1">
    <property type="nucleotide sequence ID" value="NZ_JBHRYJ010000009.1"/>
</dbReference>
<dbReference type="InterPro" id="IPR016568">
    <property type="entry name" value="Sulphur_oxidation_SoxY"/>
</dbReference>
<dbReference type="Proteomes" id="UP001595711">
    <property type="component" value="Unassembled WGS sequence"/>
</dbReference>
<dbReference type="PIRSF" id="PIRSF010312">
    <property type="entry name" value="Sulphur_oxidation_SoxY"/>
    <property type="match status" value="1"/>
</dbReference>
<keyword evidence="3" id="KW-1185">Reference proteome</keyword>
<dbReference type="Pfam" id="PF13501">
    <property type="entry name" value="SoxY"/>
    <property type="match status" value="1"/>
</dbReference>
<sequence length="154" mass="15935">MTSLTPAGISRRQAVAALGLGSFAVTLVPLSAEATPDSAKKLLGELVKAAPKAGKIEIKTQEIAENGNTVPVRISVDSPMTDKDYVKEIHVVSDQNPSPGVASFLLTPASGKADVEFRMRMAETQNVIAVAVMSDGSAWTAAREVKVTIGGCGG</sequence>
<name>A0ABV7VMJ5_9PROT</name>
<protein>
    <submittedName>
        <fullName evidence="2">Thiosulfate oxidation carrier protein SoxY</fullName>
    </submittedName>
</protein>
<dbReference type="EMBL" id="JBHRYJ010000009">
    <property type="protein sequence ID" value="MFC3678475.1"/>
    <property type="molecule type" value="Genomic_DNA"/>
</dbReference>
<comment type="caution">
    <text evidence="2">The sequence shown here is derived from an EMBL/GenBank/DDBJ whole genome shotgun (WGS) entry which is preliminary data.</text>
</comment>
<evidence type="ECO:0000259" key="1">
    <source>
        <dbReference type="Pfam" id="PF13501"/>
    </source>
</evidence>